<dbReference type="Gene3D" id="3.30.65.10">
    <property type="entry name" value="Bacterial Topoisomerase I, domain 1"/>
    <property type="match status" value="2"/>
</dbReference>
<dbReference type="CDD" id="cd00186">
    <property type="entry name" value="TOP1Ac"/>
    <property type="match status" value="1"/>
</dbReference>
<feature type="site" description="Interaction with DNA" evidence="10">
    <location>
        <position position="512"/>
    </location>
</feature>
<dbReference type="Gene3D" id="3.40.50.140">
    <property type="match status" value="1"/>
</dbReference>
<evidence type="ECO:0000259" key="13">
    <source>
        <dbReference type="PROSITE" id="PS52039"/>
    </source>
</evidence>
<dbReference type="InterPro" id="IPR034149">
    <property type="entry name" value="TOPRIM_TopoI"/>
</dbReference>
<dbReference type="InterPro" id="IPR006171">
    <property type="entry name" value="TOPRIM_dom"/>
</dbReference>
<feature type="site" description="Interaction with DNA" evidence="10">
    <location>
        <position position="55"/>
    </location>
</feature>
<keyword evidence="8 10" id="KW-0238">DNA-binding</keyword>
<comment type="catalytic activity">
    <reaction evidence="1 10">
        <text>ATP-independent breakage of single-stranded DNA, followed by passage and rejoining.</text>
        <dbReference type="EC" id="5.6.2.1"/>
    </reaction>
</comment>
<gene>
    <name evidence="10 14" type="primary">topA</name>
    <name evidence="14" type="ORF">IAA61_04715</name>
</gene>
<keyword evidence="3" id="KW-0479">Metal-binding</keyword>
<keyword evidence="4" id="KW-0863">Zinc-finger</keyword>
<evidence type="ECO:0000259" key="12">
    <source>
        <dbReference type="PROSITE" id="PS50880"/>
    </source>
</evidence>
<evidence type="ECO:0000256" key="3">
    <source>
        <dbReference type="ARBA" id="ARBA00022723"/>
    </source>
</evidence>
<dbReference type="GO" id="GO:0003677">
    <property type="term" value="F:DNA binding"/>
    <property type="evidence" value="ECO:0007669"/>
    <property type="project" value="UniProtKB-KW"/>
</dbReference>
<dbReference type="EC" id="5.6.2.1" evidence="10"/>
<dbReference type="InterPro" id="IPR013497">
    <property type="entry name" value="Topo_IA_cen"/>
</dbReference>
<evidence type="ECO:0000256" key="11">
    <source>
        <dbReference type="SAM" id="MobiDB-lite"/>
    </source>
</evidence>
<dbReference type="SMART" id="SM00493">
    <property type="entry name" value="TOPRIM"/>
    <property type="match status" value="1"/>
</dbReference>
<reference evidence="14" key="1">
    <citation type="submission" date="2020-10" db="EMBL/GenBank/DDBJ databases">
        <authorList>
            <person name="Gilroy R."/>
        </authorList>
    </citation>
    <scope>NUCLEOTIDE SEQUENCE</scope>
    <source>
        <strain evidence="14">USAMLcec3-3695</strain>
    </source>
</reference>
<feature type="region of interest" description="Disordered" evidence="11">
    <location>
        <begin position="1"/>
        <end position="21"/>
    </location>
</feature>
<dbReference type="PANTHER" id="PTHR42785:SF1">
    <property type="entry name" value="DNA TOPOISOMERASE"/>
    <property type="match status" value="1"/>
</dbReference>
<dbReference type="InterPro" id="IPR023405">
    <property type="entry name" value="Topo_IA_core_domain"/>
</dbReference>
<dbReference type="GO" id="GO:0003917">
    <property type="term" value="F:DNA topoisomerase type I (single strand cut, ATP-independent) activity"/>
    <property type="evidence" value="ECO:0007669"/>
    <property type="project" value="UniProtKB-UniRule"/>
</dbReference>
<dbReference type="Pfam" id="PF01131">
    <property type="entry name" value="Topoisom_bac"/>
    <property type="match status" value="1"/>
</dbReference>
<feature type="site" description="Interaction with DNA" evidence="10">
    <location>
        <position position="325"/>
    </location>
</feature>
<evidence type="ECO:0000256" key="10">
    <source>
        <dbReference type="HAMAP-Rule" id="MF_00952"/>
    </source>
</evidence>
<dbReference type="InterPro" id="IPR013824">
    <property type="entry name" value="Topo_IA_cen_sub1"/>
</dbReference>
<feature type="site" description="Interaction with DNA" evidence="10">
    <location>
        <position position="162"/>
    </location>
</feature>
<dbReference type="Pfam" id="PF01751">
    <property type="entry name" value="Toprim"/>
    <property type="match status" value="1"/>
</dbReference>
<dbReference type="Pfam" id="PF01396">
    <property type="entry name" value="Zn_ribbon_Top1"/>
    <property type="match status" value="3"/>
</dbReference>
<accession>A0A9D1MB36</accession>
<reference evidence="14" key="2">
    <citation type="journal article" date="2021" name="PeerJ">
        <title>Extensive microbial diversity within the chicken gut microbiome revealed by metagenomics and culture.</title>
        <authorList>
            <person name="Gilroy R."/>
            <person name="Ravi A."/>
            <person name="Getino M."/>
            <person name="Pursley I."/>
            <person name="Horton D.L."/>
            <person name="Alikhan N.F."/>
            <person name="Baker D."/>
            <person name="Gharbi K."/>
            <person name="Hall N."/>
            <person name="Watson M."/>
            <person name="Adriaenssens E.M."/>
            <person name="Foster-Nyarko E."/>
            <person name="Jarju S."/>
            <person name="Secka A."/>
            <person name="Antonio M."/>
            <person name="Oren A."/>
            <person name="Chaudhuri R.R."/>
            <person name="La Ragione R."/>
            <person name="Hildebrand F."/>
            <person name="Pallen M.J."/>
        </authorList>
    </citation>
    <scope>NUCLEOTIDE SEQUENCE</scope>
    <source>
        <strain evidence="14">USAMLcec3-3695</strain>
    </source>
</reference>
<dbReference type="InterPro" id="IPR028612">
    <property type="entry name" value="Topoisom_1_IA"/>
</dbReference>
<dbReference type="Gene3D" id="1.10.290.10">
    <property type="entry name" value="Topoisomerase I, domain 4"/>
    <property type="match status" value="1"/>
</dbReference>
<dbReference type="InterPro" id="IPR013825">
    <property type="entry name" value="Topo_IA_cen_sub2"/>
</dbReference>
<keyword evidence="6" id="KW-0460">Magnesium</keyword>
<keyword evidence="9 10" id="KW-0413">Isomerase</keyword>
<dbReference type="SMART" id="SM00436">
    <property type="entry name" value="TOP1Bc"/>
    <property type="match status" value="1"/>
</dbReference>
<dbReference type="CDD" id="cd03363">
    <property type="entry name" value="TOPRIM_TopoIA_TopoI"/>
    <property type="match status" value="1"/>
</dbReference>
<sequence length="724" mass="81945">MASNEPIKKKAAKKKKPAAKKAAKKKLLIVESPAKAGTIQKYLGDNYNVVASMGHVIDLPKSTLGVDVDNDFEPKYITIRGKGSLLTSLKKEAKKADEVLLATDPDREGEAISWHLARALNIDPESSCRVTFNEITKTAVKEAIKHPRRIDMNLVNAQQARRVLDRIVGYKISPILWEKVKRGLSAGRVQSVATKMICDREEDILNFVPEEYWTIEAELKDLATKKKFAARYYGDNGEERRLSSGEEAEEVLSDINGREFEITSVKETVKKRNPQPPFTTSTLQQDASRKFSYQASRTMQIAQSLYEGVKLGGRLGTIGLITYMRTDSLRIADDALNEAEQFLTETYGSEFVRRRQYKSKKSAQDAHEAIRPTSITIRPDAIKDKLTTEQYKIYKLIWERFAASQMESAVYRLTAVTANAGIRTFRANGSEVTFKGYMSVYVESSDKKEEKSKTLPPMNEGDKAELEKADSKQHFTQPPPRYSDAALIRELEEKGIGRPSTYAPTISTIVSRGYVQRSKKQLVPTELGFVTTDIMKQNFKDIVDVDFTAHMESELDGVEDGELDWVTVLKQFYPQFEQDLEQAHKNIEKIEIKDKVSDVICEKCGRNMVYKLSKFGQFLACPGYPECKNTKPIRVGTGVECPKCGGEILIKHSRKGKVYFGCEHWPKCDFMAWDTPVKDEKCPECGSLLLKKTGRNAKIYCYNENCKYERKIDKNEADENKDEG</sequence>
<evidence type="ECO:0000256" key="7">
    <source>
        <dbReference type="ARBA" id="ARBA00023029"/>
    </source>
</evidence>
<dbReference type="PANTHER" id="PTHR42785">
    <property type="entry name" value="DNA TOPOISOMERASE, TYPE IA, CORE"/>
    <property type="match status" value="1"/>
</dbReference>
<dbReference type="PROSITE" id="PS52039">
    <property type="entry name" value="TOPO_IA_2"/>
    <property type="match status" value="1"/>
</dbReference>
<dbReference type="SUPFAM" id="SSF57783">
    <property type="entry name" value="Zinc beta-ribbon"/>
    <property type="match status" value="1"/>
</dbReference>
<dbReference type="InterPro" id="IPR003601">
    <property type="entry name" value="Topo_IA_2"/>
</dbReference>
<feature type="compositionally biased region" description="Basic residues" evidence="11">
    <location>
        <begin position="9"/>
        <end position="21"/>
    </location>
</feature>
<organism evidence="14 15">
    <name type="scientific">Candidatus Ornithomonoglobus merdipullorum</name>
    <dbReference type="NCBI Taxonomy" id="2840895"/>
    <lineage>
        <taxon>Bacteria</taxon>
        <taxon>Bacillati</taxon>
        <taxon>Bacillota</taxon>
        <taxon>Clostridia</taxon>
        <taxon>Candidatus Ornithomonoglobus</taxon>
    </lineage>
</organism>
<feature type="site" description="Interaction with DNA" evidence="10">
    <location>
        <position position="170"/>
    </location>
</feature>
<dbReference type="NCBIfam" id="TIGR01051">
    <property type="entry name" value="topA_bact"/>
    <property type="match status" value="1"/>
</dbReference>
<comment type="similarity">
    <text evidence="2 10">Belongs to the type IA topoisomerase family.</text>
</comment>
<evidence type="ECO:0000313" key="15">
    <source>
        <dbReference type="Proteomes" id="UP000824109"/>
    </source>
</evidence>
<feature type="compositionally biased region" description="Basic and acidic residues" evidence="11">
    <location>
        <begin position="460"/>
        <end position="473"/>
    </location>
</feature>
<dbReference type="PROSITE" id="PS50880">
    <property type="entry name" value="TOPRIM"/>
    <property type="match status" value="1"/>
</dbReference>
<dbReference type="InterPro" id="IPR013498">
    <property type="entry name" value="Topo_IA_Znf"/>
</dbReference>
<dbReference type="SUPFAM" id="SSF56712">
    <property type="entry name" value="Prokaryotic type I DNA topoisomerase"/>
    <property type="match status" value="1"/>
</dbReference>
<evidence type="ECO:0000256" key="4">
    <source>
        <dbReference type="ARBA" id="ARBA00022771"/>
    </source>
</evidence>
<evidence type="ECO:0000256" key="6">
    <source>
        <dbReference type="ARBA" id="ARBA00022842"/>
    </source>
</evidence>
<evidence type="ECO:0000313" key="14">
    <source>
        <dbReference type="EMBL" id="HIU57100.1"/>
    </source>
</evidence>
<dbReference type="Gene3D" id="1.10.460.10">
    <property type="entry name" value="Topoisomerase I, domain 2"/>
    <property type="match status" value="1"/>
</dbReference>
<dbReference type="Gene3D" id="2.70.20.10">
    <property type="entry name" value="Topoisomerase I, domain 3"/>
    <property type="match status" value="1"/>
</dbReference>
<dbReference type="PRINTS" id="PR00417">
    <property type="entry name" value="PRTPISMRASEI"/>
</dbReference>
<evidence type="ECO:0000256" key="5">
    <source>
        <dbReference type="ARBA" id="ARBA00022833"/>
    </source>
</evidence>
<feature type="site" description="Interaction with DNA" evidence="10">
    <location>
        <position position="177"/>
    </location>
</feature>
<dbReference type="InterPro" id="IPR003602">
    <property type="entry name" value="Topo_IA_DNA-bd_dom"/>
</dbReference>
<evidence type="ECO:0000256" key="2">
    <source>
        <dbReference type="ARBA" id="ARBA00009446"/>
    </source>
</evidence>
<name>A0A9D1MB36_9FIRM</name>
<keyword evidence="5" id="KW-0862">Zinc</keyword>
<dbReference type="Proteomes" id="UP000824109">
    <property type="component" value="Unassembled WGS sequence"/>
</dbReference>
<feature type="domain" description="Topo IA-type catalytic" evidence="13">
    <location>
        <begin position="151"/>
        <end position="580"/>
    </location>
</feature>
<dbReference type="SMART" id="SM00437">
    <property type="entry name" value="TOP1Ac"/>
    <property type="match status" value="1"/>
</dbReference>
<dbReference type="GO" id="GO:0008270">
    <property type="term" value="F:zinc ion binding"/>
    <property type="evidence" value="ECO:0007669"/>
    <property type="project" value="UniProtKB-KW"/>
</dbReference>
<comment type="function">
    <text evidence="10">Releases the supercoiling and torsional tension of DNA, which is introduced during the DNA replication and transcription, by transiently cleaving and rejoining one strand of the DNA duplex. Introduces a single-strand break via transesterification at a target site in duplex DNA. The scissile phosphodiester is attacked by the catalytic tyrosine of the enzyme, resulting in the formation of a DNA-(5'-phosphotyrosyl)-enzyme intermediate and the expulsion of a 3'-OH DNA strand. The free DNA strand then undergoes passage around the unbroken strand, thus removing DNA supercoils. Finally, in the religation step, the DNA 3'-OH attacks the covalent intermediate to expel the active-site tyrosine and restore the DNA phosphodiester backbone.</text>
</comment>
<feature type="active site" description="O-(5'-phospho-DNA)-tyrosine intermediate" evidence="10">
    <location>
        <position position="323"/>
    </location>
</feature>
<feature type="region of interest" description="Disordered" evidence="11">
    <location>
        <begin position="446"/>
        <end position="480"/>
    </location>
</feature>
<proteinExistence type="inferred from homology"/>
<dbReference type="AlphaFoldDB" id="A0A9D1MB36"/>
<feature type="region of interest" description="Interaction with DNA" evidence="10">
    <location>
        <begin position="185"/>
        <end position="190"/>
    </location>
</feature>
<comment type="subunit">
    <text evidence="10">Monomer.</text>
</comment>
<feature type="site" description="Interaction with DNA" evidence="10">
    <location>
        <position position="161"/>
    </location>
</feature>
<keyword evidence="7 10" id="KW-0799">Topoisomerase</keyword>
<dbReference type="InterPro" id="IPR000380">
    <property type="entry name" value="Topo_IA"/>
</dbReference>
<evidence type="ECO:0000256" key="8">
    <source>
        <dbReference type="ARBA" id="ARBA00023125"/>
    </source>
</evidence>
<feature type="domain" description="Toprim" evidence="12">
    <location>
        <begin position="25"/>
        <end position="135"/>
    </location>
</feature>
<evidence type="ECO:0000256" key="1">
    <source>
        <dbReference type="ARBA" id="ARBA00000213"/>
    </source>
</evidence>
<dbReference type="GO" id="GO:0005694">
    <property type="term" value="C:chromosome"/>
    <property type="evidence" value="ECO:0007669"/>
    <property type="project" value="InterPro"/>
</dbReference>
<dbReference type="EMBL" id="DVNB01000049">
    <property type="protein sequence ID" value="HIU57100.1"/>
    <property type="molecule type" value="Genomic_DNA"/>
</dbReference>
<comment type="caution">
    <text evidence="14">The sequence shown here is derived from an EMBL/GenBank/DDBJ whole genome shotgun (WGS) entry which is preliminary data.</text>
</comment>
<evidence type="ECO:0000256" key="9">
    <source>
        <dbReference type="ARBA" id="ARBA00023235"/>
    </source>
</evidence>
<feature type="site" description="Interaction with DNA" evidence="10">
    <location>
        <position position="165"/>
    </location>
</feature>
<dbReference type="InterPro" id="IPR005733">
    <property type="entry name" value="TopoI_bac-type"/>
</dbReference>
<dbReference type="GO" id="GO:0006265">
    <property type="term" value="P:DNA topological change"/>
    <property type="evidence" value="ECO:0007669"/>
    <property type="project" value="UniProtKB-UniRule"/>
</dbReference>
<dbReference type="InterPro" id="IPR013826">
    <property type="entry name" value="Topo_IA_cen_sub3"/>
</dbReference>
<dbReference type="HAMAP" id="MF_00952">
    <property type="entry name" value="Topoisom_1_prok"/>
    <property type="match status" value="1"/>
</dbReference>
<protein>
    <recommendedName>
        <fullName evidence="10">DNA topoisomerase 1</fullName>
        <ecNumber evidence="10">5.6.2.1</ecNumber>
    </recommendedName>
    <alternativeName>
        <fullName evidence="10">DNA topoisomerase I</fullName>
    </alternativeName>
</protein>